<dbReference type="EMBL" id="JAKIKT010000002">
    <property type="protein sequence ID" value="MCL2913758.1"/>
    <property type="molecule type" value="Genomic_DNA"/>
</dbReference>
<accession>A0ABT0N5M5</accession>
<sequence>MESNSDIAKICNLGQRVRWLLWLICGLILLSNISLFLFYGVDTQLFTRTNSFMIQELLFSSFFDDAMSTSIHDSPKWFTKILWYISVPVCLIITAMILIKLDRLFKFYSQGVVFHPLNNKRMANIGWLLIALYFTDAIASITFESLLFSLPMENIIISEGIPEEAILFSSFSEGDTQMIDCVPPHTLESGMDLSDVPEFGPIIYNNATLLLFGSFLVVVARIMSYAANLKEEVDTLI</sequence>
<feature type="transmembrane region" description="Helical" evidence="1">
    <location>
        <begin position="81"/>
        <end position="101"/>
    </location>
</feature>
<feature type="transmembrane region" description="Helical" evidence="1">
    <location>
        <begin position="122"/>
        <end position="143"/>
    </location>
</feature>
<feature type="transmembrane region" description="Helical" evidence="1">
    <location>
        <begin position="202"/>
        <end position="220"/>
    </location>
</feature>
<dbReference type="RefSeq" id="WP_249248471.1">
    <property type="nucleotide sequence ID" value="NZ_JAKIKT010000002.1"/>
</dbReference>
<comment type="caution">
    <text evidence="2">The sequence shown here is derived from an EMBL/GenBank/DDBJ whole genome shotgun (WGS) entry which is preliminary data.</text>
</comment>
<reference evidence="2 3" key="1">
    <citation type="submission" date="2022-01" db="EMBL/GenBank/DDBJ databases">
        <title>Whole genome-based taxonomy of the Shewanellaceae.</title>
        <authorList>
            <person name="Martin-Rodriguez A.J."/>
        </authorList>
    </citation>
    <scope>NUCLEOTIDE SEQUENCE [LARGE SCALE GENOMIC DNA]</scope>
    <source>
        <strain evidence="2 3">DSM 21332</strain>
    </source>
</reference>
<dbReference type="Proteomes" id="UP001202831">
    <property type="component" value="Unassembled WGS sequence"/>
</dbReference>
<keyword evidence="1" id="KW-0472">Membrane</keyword>
<evidence type="ECO:0000313" key="3">
    <source>
        <dbReference type="Proteomes" id="UP001202831"/>
    </source>
</evidence>
<proteinExistence type="predicted"/>
<gene>
    <name evidence="2" type="ORF">L2725_08130</name>
</gene>
<keyword evidence="1" id="KW-0812">Transmembrane</keyword>
<name>A0ABT0N5M5_9GAMM</name>
<evidence type="ECO:0008006" key="4">
    <source>
        <dbReference type="Google" id="ProtNLM"/>
    </source>
</evidence>
<feature type="transmembrane region" description="Helical" evidence="1">
    <location>
        <begin position="20"/>
        <end position="41"/>
    </location>
</feature>
<organism evidence="2 3">
    <name type="scientific">Shewanella corallii</name>
    <dbReference type="NCBI Taxonomy" id="560080"/>
    <lineage>
        <taxon>Bacteria</taxon>
        <taxon>Pseudomonadati</taxon>
        <taxon>Pseudomonadota</taxon>
        <taxon>Gammaproteobacteria</taxon>
        <taxon>Alteromonadales</taxon>
        <taxon>Shewanellaceae</taxon>
        <taxon>Shewanella</taxon>
    </lineage>
</organism>
<protein>
    <recommendedName>
        <fullName evidence="4">DUF2975 domain-containing protein</fullName>
    </recommendedName>
</protein>
<evidence type="ECO:0000313" key="2">
    <source>
        <dbReference type="EMBL" id="MCL2913758.1"/>
    </source>
</evidence>
<keyword evidence="1" id="KW-1133">Transmembrane helix</keyword>
<evidence type="ECO:0000256" key="1">
    <source>
        <dbReference type="SAM" id="Phobius"/>
    </source>
</evidence>
<keyword evidence="3" id="KW-1185">Reference proteome</keyword>